<dbReference type="RefSeq" id="WP_071902738.1">
    <property type="nucleotide sequence ID" value="NZ_MPIN01000011.1"/>
</dbReference>
<accession>A0A1L9B1U9</accession>
<sequence>MLQSFFTSSIMSRLSLQTSAHAVDSASLIPRVRQHFHALLADTGDWNLSVYDLAWVLCCGFFNDAERDKHLTLLLSQQDASGAWGDASYMPHSALVDTLAVAMALLRLERPVPRRDALGASVEALLARCREYPHHDTVAFELLVPKLLKWLERHQLHLPLSARSREFIEALDRKGDKKLELLRRAGRLFDAGCTLSYTAELAALIPLAPGEEDALLGMMLPNGAIGLSPAATAAVMLLLTEKKRKVPARLTQYLRDTFDDYRQAGFPNLHPITTSRRLWNVRPWLLSGNFFEIARDESIREVLVRIYQETNIDEEGRVSWDTNNSALPDLDDTAVAFALYSALTQLGVRGLKPMSTAGLLRFQREDGTFFCYPHELHPSPSALLHSLLALELAKEAFGVRFTQDPATQTLSRRLLEQLRPEGQDFEQLHHDKWHATWTYGVQKWLSLEAVRATYPAKVREILTECLARERGGGWGQQAPTLEESAYVASGLVRLLKQGSEFLTLSEQASLRNALGRARDFLCTGLGQPDVHLPALWISKNVYTPRFQSLSAVLDALFGLVSLAVRSTTRGQ</sequence>
<dbReference type="PANTHER" id="PTHR31739">
    <property type="entry name" value="ENT-COPALYL DIPHOSPHATE SYNTHASE, CHLOROPLASTIC"/>
    <property type="match status" value="1"/>
</dbReference>
<keyword evidence="2" id="KW-1185">Reference proteome</keyword>
<dbReference type="SMR" id="A0A1L9B1U9"/>
<evidence type="ECO:0000313" key="1">
    <source>
        <dbReference type="EMBL" id="OJH36245.1"/>
    </source>
</evidence>
<dbReference type="Proteomes" id="UP000182229">
    <property type="component" value="Unassembled WGS sequence"/>
</dbReference>
<name>A0A1L9B1U9_9BACT</name>
<dbReference type="GO" id="GO:0010333">
    <property type="term" value="F:terpene synthase activity"/>
    <property type="evidence" value="ECO:0007669"/>
    <property type="project" value="InterPro"/>
</dbReference>
<dbReference type="GO" id="GO:0016102">
    <property type="term" value="P:diterpenoid biosynthetic process"/>
    <property type="evidence" value="ECO:0007669"/>
    <property type="project" value="TreeGrafter"/>
</dbReference>
<dbReference type="PANTHER" id="PTHR31739:SF25">
    <property type="entry name" value="(E,E)-GERANYLLINALOOL SYNTHASE"/>
    <property type="match status" value="1"/>
</dbReference>
<proteinExistence type="predicted"/>
<dbReference type="InterPro" id="IPR050148">
    <property type="entry name" value="Terpene_synthase-like"/>
</dbReference>
<dbReference type="EMBL" id="MPIN01000011">
    <property type="protein sequence ID" value="OJH36245.1"/>
    <property type="molecule type" value="Genomic_DNA"/>
</dbReference>
<comment type="caution">
    <text evidence="1">The sequence shown here is derived from an EMBL/GenBank/DDBJ whole genome shotgun (WGS) entry which is preliminary data.</text>
</comment>
<dbReference type="SUPFAM" id="SSF48239">
    <property type="entry name" value="Terpenoid cyclases/Protein prenyltransferases"/>
    <property type="match status" value="2"/>
</dbReference>
<evidence type="ECO:0000313" key="2">
    <source>
        <dbReference type="Proteomes" id="UP000182229"/>
    </source>
</evidence>
<dbReference type="Gene3D" id="1.50.10.20">
    <property type="match status" value="1"/>
</dbReference>
<protein>
    <recommendedName>
        <fullName evidence="3">Squalene cyclase C-terminal domain-containing protein</fullName>
    </recommendedName>
</protein>
<gene>
    <name evidence="1" type="ORF">BON30_34370</name>
</gene>
<dbReference type="STRING" id="83449.BON30_34370"/>
<dbReference type="InterPro" id="IPR008930">
    <property type="entry name" value="Terpenoid_cyclase/PrenylTrfase"/>
</dbReference>
<dbReference type="GO" id="GO:0000287">
    <property type="term" value="F:magnesium ion binding"/>
    <property type="evidence" value="ECO:0007669"/>
    <property type="project" value="TreeGrafter"/>
</dbReference>
<reference evidence="2" key="1">
    <citation type="submission" date="2016-11" db="EMBL/GenBank/DDBJ databases">
        <authorList>
            <person name="Shukria A."/>
            <person name="Stevens D.C."/>
        </authorList>
    </citation>
    <scope>NUCLEOTIDE SEQUENCE [LARGE SCALE GENOMIC DNA]</scope>
    <source>
        <strain evidence="2">Cbfe23</strain>
    </source>
</reference>
<dbReference type="Gene3D" id="1.50.10.160">
    <property type="match status" value="1"/>
</dbReference>
<evidence type="ECO:0008006" key="3">
    <source>
        <dbReference type="Google" id="ProtNLM"/>
    </source>
</evidence>
<reference evidence="1 2" key="2">
    <citation type="submission" date="2016-12" db="EMBL/GenBank/DDBJ databases">
        <title>Draft Genome Sequence of Cystobacter ferrugineus Strain Cbfe23.</title>
        <authorList>
            <person name="Akbar S."/>
            <person name="Dowd S.E."/>
            <person name="Stevens D.C."/>
        </authorList>
    </citation>
    <scope>NUCLEOTIDE SEQUENCE [LARGE SCALE GENOMIC DNA]</scope>
    <source>
        <strain evidence="1 2">Cbfe23</strain>
    </source>
</reference>
<dbReference type="OrthoDB" id="9758578at2"/>
<organism evidence="1 2">
    <name type="scientific">Cystobacter ferrugineus</name>
    <dbReference type="NCBI Taxonomy" id="83449"/>
    <lineage>
        <taxon>Bacteria</taxon>
        <taxon>Pseudomonadati</taxon>
        <taxon>Myxococcota</taxon>
        <taxon>Myxococcia</taxon>
        <taxon>Myxococcales</taxon>
        <taxon>Cystobacterineae</taxon>
        <taxon>Archangiaceae</taxon>
        <taxon>Cystobacter</taxon>
    </lineage>
</organism>
<dbReference type="AlphaFoldDB" id="A0A1L9B1U9"/>